<evidence type="ECO:0000313" key="2">
    <source>
        <dbReference type="Proteomes" id="UP000178615"/>
    </source>
</evidence>
<dbReference type="Proteomes" id="UP000178615">
    <property type="component" value="Unassembled WGS sequence"/>
</dbReference>
<organism evidence="1 2">
    <name type="scientific">candidate division WWE3 bacterium RBG_19FT_COMBO_34_6</name>
    <dbReference type="NCBI Taxonomy" id="1802612"/>
    <lineage>
        <taxon>Bacteria</taxon>
        <taxon>Katanobacteria</taxon>
    </lineage>
</organism>
<sequence>MGILDGDGDEVKKKIKVVQTRGHQCPICGSIYKGRGSKAKAQSCLDSGDPIPIYQVGEKIVTIGEAYNNAYEILGIHILQSKTRNNNDPYLHVVSYSVKKFAYEQRKTAGNIWRITNELSKIKQSTFLSKNFTRWIEGTEVV</sequence>
<dbReference type="EMBL" id="MEUV01000020">
    <property type="protein sequence ID" value="OGC45876.1"/>
    <property type="molecule type" value="Genomic_DNA"/>
</dbReference>
<accession>A0A1F4ULT3</accession>
<reference evidence="1 2" key="1">
    <citation type="journal article" date="2016" name="Nat. Commun.">
        <title>Thousands of microbial genomes shed light on interconnected biogeochemical processes in an aquifer system.</title>
        <authorList>
            <person name="Anantharaman K."/>
            <person name="Brown C.T."/>
            <person name="Hug L.A."/>
            <person name="Sharon I."/>
            <person name="Castelle C.J."/>
            <person name="Probst A.J."/>
            <person name="Thomas B.C."/>
            <person name="Singh A."/>
            <person name="Wilkins M.J."/>
            <person name="Karaoz U."/>
            <person name="Brodie E.L."/>
            <person name="Williams K.H."/>
            <person name="Hubbard S.S."/>
            <person name="Banfield J.F."/>
        </authorList>
    </citation>
    <scope>NUCLEOTIDE SEQUENCE [LARGE SCALE GENOMIC DNA]</scope>
</reference>
<dbReference type="AlphaFoldDB" id="A0A1F4ULT3"/>
<proteinExistence type="predicted"/>
<name>A0A1F4ULT3_UNCKA</name>
<protein>
    <submittedName>
        <fullName evidence="1">Uncharacterized protein</fullName>
    </submittedName>
</protein>
<evidence type="ECO:0000313" key="1">
    <source>
        <dbReference type="EMBL" id="OGC45876.1"/>
    </source>
</evidence>
<comment type="caution">
    <text evidence="1">The sequence shown here is derived from an EMBL/GenBank/DDBJ whole genome shotgun (WGS) entry which is preliminary data.</text>
</comment>
<gene>
    <name evidence="1" type="ORF">A2V49_04145</name>
</gene>